<feature type="compositionally biased region" description="Basic and acidic residues" evidence="1">
    <location>
        <begin position="35"/>
        <end position="46"/>
    </location>
</feature>
<reference evidence="2 3" key="1">
    <citation type="submission" date="2020-02" db="EMBL/GenBank/DDBJ databases">
        <title>Draft genome sequence of Haematococcus lacustris strain NIES-144.</title>
        <authorList>
            <person name="Morimoto D."/>
            <person name="Nakagawa S."/>
            <person name="Yoshida T."/>
            <person name="Sawayama S."/>
        </authorList>
    </citation>
    <scope>NUCLEOTIDE SEQUENCE [LARGE SCALE GENOMIC DNA]</scope>
    <source>
        <strain evidence="2 3">NIES-144</strain>
    </source>
</reference>
<dbReference type="Proteomes" id="UP000485058">
    <property type="component" value="Unassembled WGS sequence"/>
</dbReference>
<protein>
    <submittedName>
        <fullName evidence="2">Uncharacterized protein</fullName>
    </submittedName>
</protein>
<evidence type="ECO:0000313" key="2">
    <source>
        <dbReference type="EMBL" id="GFH30795.1"/>
    </source>
</evidence>
<comment type="caution">
    <text evidence="2">The sequence shown here is derived from an EMBL/GenBank/DDBJ whole genome shotgun (WGS) entry which is preliminary data.</text>
</comment>
<accession>A0A6A0ADP8</accession>
<keyword evidence="3" id="KW-1185">Reference proteome</keyword>
<dbReference type="EMBL" id="BLLF01005150">
    <property type="protein sequence ID" value="GFH30795.1"/>
    <property type="molecule type" value="Genomic_DNA"/>
</dbReference>
<evidence type="ECO:0000256" key="1">
    <source>
        <dbReference type="SAM" id="MobiDB-lite"/>
    </source>
</evidence>
<dbReference type="AlphaFoldDB" id="A0A6A0ADP8"/>
<evidence type="ECO:0000313" key="3">
    <source>
        <dbReference type="Proteomes" id="UP000485058"/>
    </source>
</evidence>
<feature type="region of interest" description="Disordered" evidence="1">
    <location>
        <begin position="27"/>
        <end position="60"/>
    </location>
</feature>
<name>A0A6A0ADP8_HAELA</name>
<sequence length="87" mass="9636">MAHVISPGHTDPFFTHLPGVLLGGVSNRSSRAPHFSKDRTSIRDSPRVGPRVGQPYPQDNASKVDDCRFIVFICSWLSHSTWATQFG</sequence>
<organism evidence="2 3">
    <name type="scientific">Haematococcus lacustris</name>
    <name type="common">Green alga</name>
    <name type="synonym">Haematococcus pluvialis</name>
    <dbReference type="NCBI Taxonomy" id="44745"/>
    <lineage>
        <taxon>Eukaryota</taxon>
        <taxon>Viridiplantae</taxon>
        <taxon>Chlorophyta</taxon>
        <taxon>core chlorophytes</taxon>
        <taxon>Chlorophyceae</taxon>
        <taxon>CS clade</taxon>
        <taxon>Chlamydomonadales</taxon>
        <taxon>Haematococcaceae</taxon>
        <taxon>Haematococcus</taxon>
    </lineage>
</organism>
<proteinExistence type="predicted"/>
<gene>
    <name evidence="2" type="ORF">HaLaN_29715</name>
</gene>